<dbReference type="GO" id="GO:0016747">
    <property type="term" value="F:acyltransferase activity, transferring groups other than amino-acyl groups"/>
    <property type="evidence" value="ECO:0007669"/>
    <property type="project" value="InterPro"/>
</dbReference>
<proteinExistence type="predicted"/>
<dbReference type="InterPro" id="IPR051531">
    <property type="entry name" value="N-acetyltransferase"/>
</dbReference>
<name>A0A5D4MIL1_9BACI</name>
<dbReference type="PANTHER" id="PTHR43792">
    <property type="entry name" value="GNAT FAMILY, PUTATIVE (AFU_ORTHOLOGUE AFUA_3G00765)-RELATED-RELATED"/>
    <property type="match status" value="1"/>
</dbReference>
<dbReference type="AlphaFoldDB" id="A0A5D4MIL1"/>
<evidence type="ECO:0000259" key="1">
    <source>
        <dbReference type="PROSITE" id="PS51186"/>
    </source>
</evidence>
<accession>A0A5D4MIL1</accession>
<dbReference type="Gene3D" id="3.40.630.30">
    <property type="match status" value="1"/>
</dbReference>
<dbReference type="EMBL" id="VTEG01000001">
    <property type="protein sequence ID" value="TYS01408.1"/>
    <property type="molecule type" value="Genomic_DNA"/>
</dbReference>
<evidence type="ECO:0000313" key="3">
    <source>
        <dbReference type="Proteomes" id="UP000325182"/>
    </source>
</evidence>
<comment type="caution">
    <text evidence="2">The sequence shown here is derived from an EMBL/GenBank/DDBJ whole genome shotgun (WGS) entry which is preliminary data.</text>
</comment>
<dbReference type="RefSeq" id="WP_113929110.1">
    <property type="nucleotide sequence ID" value="NZ_VTEG01000001.1"/>
</dbReference>
<dbReference type="Proteomes" id="UP000325182">
    <property type="component" value="Unassembled WGS sequence"/>
</dbReference>
<reference evidence="2 3" key="1">
    <citation type="submission" date="2019-08" db="EMBL/GenBank/DDBJ databases">
        <title>Bacillus genomes from the desert of Cuatro Cienegas, Coahuila.</title>
        <authorList>
            <person name="Olmedo-Alvarez G."/>
        </authorList>
    </citation>
    <scope>NUCLEOTIDE SEQUENCE [LARGE SCALE GENOMIC DNA]</scope>
    <source>
        <strain evidence="2 3">CH128b_4D</strain>
    </source>
</reference>
<dbReference type="CDD" id="cd04301">
    <property type="entry name" value="NAT_SF"/>
    <property type="match status" value="1"/>
</dbReference>
<evidence type="ECO:0000313" key="2">
    <source>
        <dbReference type="EMBL" id="TYS01408.1"/>
    </source>
</evidence>
<organism evidence="2 3">
    <name type="scientific">Rossellomorea vietnamensis</name>
    <dbReference type="NCBI Taxonomy" id="218284"/>
    <lineage>
        <taxon>Bacteria</taxon>
        <taxon>Bacillati</taxon>
        <taxon>Bacillota</taxon>
        <taxon>Bacilli</taxon>
        <taxon>Bacillales</taxon>
        <taxon>Bacillaceae</taxon>
        <taxon>Rossellomorea</taxon>
    </lineage>
</organism>
<protein>
    <submittedName>
        <fullName evidence="2">GNAT family N-acetyltransferase</fullName>
    </submittedName>
</protein>
<dbReference type="InterPro" id="IPR000182">
    <property type="entry name" value="GNAT_dom"/>
</dbReference>
<dbReference type="PROSITE" id="PS51186">
    <property type="entry name" value="GNAT"/>
    <property type="match status" value="1"/>
</dbReference>
<keyword evidence="2" id="KW-0808">Transferase</keyword>
<feature type="domain" description="N-acetyltransferase" evidence="1">
    <location>
        <begin position="2"/>
        <end position="147"/>
    </location>
</feature>
<sequence length="153" mass="17831">MYSFSRMNQEMAEEIAFNWKYDGDYSFYDMTEDKEDLEEFLHSDRKGYFVVRREEEIIGFFCFVQSGSNVDIGLGMKPEITGKGLGLEFFQNGLEFARDHYGTAEFSLSVAQFNKRAIRVYQKAGFIQVKTFMQETNGSTYEFVKMTNHGRGE</sequence>
<dbReference type="InterPro" id="IPR016181">
    <property type="entry name" value="Acyl_CoA_acyltransferase"/>
</dbReference>
<gene>
    <name evidence="2" type="ORF">FZC84_01770</name>
</gene>
<dbReference type="Pfam" id="PF00583">
    <property type="entry name" value="Acetyltransf_1"/>
    <property type="match status" value="1"/>
</dbReference>
<dbReference type="SUPFAM" id="SSF55729">
    <property type="entry name" value="Acyl-CoA N-acyltransferases (Nat)"/>
    <property type="match status" value="1"/>
</dbReference>